<comment type="caution">
    <text evidence="1">The sequence shown here is derived from an EMBL/GenBank/DDBJ whole genome shotgun (WGS) entry which is preliminary data.</text>
</comment>
<dbReference type="Proteomes" id="UP000824109">
    <property type="component" value="Unassembled WGS sequence"/>
</dbReference>
<dbReference type="AlphaFoldDB" id="A0A9D1MAA8"/>
<evidence type="ECO:0000313" key="2">
    <source>
        <dbReference type="Proteomes" id="UP000824109"/>
    </source>
</evidence>
<evidence type="ECO:0000313" key="1">
    <source>
        <dbReference type="EMBL" id="HIU56566.1"/>
    </source>
</evidence>
<organism evidence="1 2">
    <name type="scientific">Candidatus Ornithomonoglobus merdipullorum</name>
    <dbReference type="NCBI Taxonomy" id="2840895"/>
    <lineage>
        <taxon>Bacteria</taxon>
        <taxon>Bacillati</taxon>
        <taxon>Bacillota</taxon>
        <taxon>Clostridia</taxon>
        <taxon>Candidatus Ornithomonoglobus</taxon>
    </lineage>
</organism>
<dbReference type="EMBL" id="DVNB01000024">
    <property type="protein sequence ID" value="HIU56566.1"/>
    <property type="molecule type" value="Genomic_DNA"/>
</dbReference>
<protein>
    <submittedName>
        <fullName evidence="1">Uncharacterized protein</fullName>
    </submittedName>
</protein>
<name>A0A9D1MAA8_9FIRM</name>
<gene>
    <name evidence="1" type="ORF">IAA61_01980</name>
</gene>
<sequence>MKYEKPIMNISMFEAEYIRQEGGVPITSVTPLPTTNLGNAVIDATEMIAQNNQINKALTIIQFTVE</sequence>
<proteinExistence type="predicted"/>
<reference evidence="1" key="2">
    <citation type="journal article" date="2021" name="PeerJ">
        <title>Extensive microbial diversity within the chicken gut microbiome revealed by metagenomics and culture.</title>
        <authorList>
            <person name="Gilroy R."/>
            <person name="Ravi A."/>
            <person name="Getino M."/>
            <person name="Pursley I."/>
            <person name="Horton D.L."/>
            <person name="Alikhan N.F."/>
            <person name="Baker D."/>
            <person name="Gharbi K."/>
            <person name="Hall N."/>
            <person name="Watson M."/>
            <person name="Adriaenssens E.M."/>
            <person name="Foster-Nyarko E."/>
            <person name="Jarju S."/>
            <person name="Secka A."/>
            <person name="Antonio M."/>
            <person name="Oren A."/>
            <person name="Chaudhuri R.R."/>
            <person name="La Ragione R."/>
            <person name="Hildebrand F."/>
            <person name="Pallen M.J."/>
        </authorList>
    </citation>
    <scope>NUCLEOTIDE SEQUENCE</scope>
    <source>
        <strain evidence="1">USAMLcec3-3695</strain>
    </source>
</reference>
<reference evidence="1" key="1">
    <citation type="submission" date="2020-10" db="EMBL/GenBank/DDBJ databases">
        <authorList>
            <person name="Gilroy R."/>
        </authorList>
    </citation>
    <scope>NUCLEOTIDE SEQUENCE</scope>
    <source>
        <strain evidence="1">USAMLcec3-3695</strain>
    </source>
</reference>
<accession>A0A9D1MAA8</accession>